<keyword evidence="4" id="KW-1185">Reference proteome</keyword>
<proteinExistence type="predicted"/>
<dbReference type="InterPro" id="IPR036390">
    <property type="entry name" value="WH_DNA-bd_sf"/>
</dbReference>
<dbReference type="InterPro" id="IPR018309">
    <property type="entry name" value="Tscrpt_reg_PadR_C"/>
</dbReference>
<comment type="caution">
    <text evidence="3">The sequence shown here is derived from an EMBL/GenBank/DDBJ whole genome shotgun (WGS) entry which is preliminary data.</text>
</comment>
<name>A0ABP8K9H3_9MICO</name>
<reference evidence="4" key="1">
    <citation type="journal article" date="2019" name="Int. J. Syst. Evol. Microbiol.">
        <title>The Global Catalogue of Microorganisms (GCM) 10K type strain sequencing project: providing services to taxonomists for standard genome sequencing and annotation.</title>
        <authorList>
            <consortium name="The Broad Institute Genomics Platform"/>
            <consortium name="The Broad Institute Genome Sequencing Center for Infectious Disease"/>
            <person name="Wu L."/>
            <person name="Ma J."/>
        </authorList>
    </citation>
    <scope>NUCLEOTIDE SEQUENCE [LARGE SCALE GENOMIC DNA]</scope>
    <source>
        <strain evidence="4">JCM 17809</strain>
    </source>
</reference>
<dbReference type="SUPFAM" id="SSF46785">
    <property type="entry name" value="Winged helix' DNA-binding domain"/>
    <property type="match status" value="1"/>
</dbReference>
<gene>
    <name evidence="3" type="ORF">GCM10023168_13270</name>
</gene>
<dbReference type="PANTHER" id="PTHR43252:SF6">
    <property type="entry name" value="NEGATIVE TRANSCRIPTION REGULATOR PADR"/>
    <property type="match status" value="1"/>
</dbReference>
<dbReference type="Pfam" id="PF03551">
    <property type="entry name" value="PadR"/>
    <property type="match status" value="1"/>
</dbReference>
<dbReference type="InterPro" id="IPR005149">
    <property type="entry name" value="Tscrpt_reg_PadR_N"/>
</dbReference>
<dbReference type="Pfam" id="PF10400">
    <property type="entry name" value="Vir_act_alpha_C"/>
    <property type="match status" value="1"/>
</dbReference>
<organism evidence="3 4">
    <name type="scientific">Fodinibacter luteus</name>
    <dbReference type="NCBI Taxonomy" id="552064"/>
    <lineage>
        <taxon>Bacteria</taxon>
        <taxon>Bacillati</taxon>
        <taxon>Actinomycetota</taxon>
        <taxon>Actinomycetes</taxon>
        <taxon>Micrococcales</taxon>
        <taxon>Intrasporangiaceae</taxon>
        <taxon>Fodinibacter (ex Wang et al. 2009)</taxon>
    </lineage>
</organism>
<dbReference type="InterPro" id="IPR036388">
    <property type="entry name" value="WH-like_DNA-bd_sf"/>
</dbReference>
<dbReference type="PANTHER" id="PTHR43252">
    <property type="entry name" value="TRANSCRIPTIONAL REGULATOR YQJI"/>
    <property type="match status" value="1"/>
</dbReference>
<evidence type="ECO:0000313" key="3">
    <source>
        <dbReference type="EMBL" id="GAA4402581.1"/>
    </source>
</evidence>
<dbReference type="Gene3D" id="1.10.10.10">
    <property type="entry name" value="Winged helix-like DNA-binding domain superfamily/Winged helix DNA-binding domain"/>
    <property type="match status" value="1"/>
</dbReference>
<evidence type="ECO:0000259" key="1">
    <source>
        <dbReference type="Pfam" id="PF03551"/>
    </source>
</evidence>
<dbReference type="Proteomes" id="UP001500945">
    <property type="component" value="Unassembled WGS sequence"/>
</dbReference>
<dbReference type="RefSeq" id="WP_345203770.1">
    <property type="nucleotide sequence ID" value="NZ_BAABGM010000008.1"/>
</dbReference>
<protein>
    <submittedName>
        <fullName evidence="3">PadR family transcriptional regulator</fullName>
    </submittedName>
</protein>
<dbReference type="Gene3D" id="6.10.140.190">
    <property type="match status" value="1"/>
</dbReference>
<feature type="domain" description="Transcription regulator PadR N-terminal" evidence="1">
    <location>
        <begin position="12"/>
        <end position="85"/>
    </location>
</feature>
<evidence type="ECO:0000259" key="2">
    <source>
        <dbReference type="Pfam" id="PF10400"/>
    </source>
</evidence>
<sequence>MSRRESRTRYAVLGALSIEPMSGSEVHALATGPLAHFWHEGFGQIYPTLRTLEAEGHVVTTSEPGVRGSRRRVHALTASGWSELRGWLARPVGPVAPGRDELLLKVFLGRHVDPDVLLGHLRTRRQALAVALERYAAIAAELAQDASPDVPWWGRTLGHGVAVASASLAWCDATIAELSVAP</sequence>
<evidence type="ECO:0000313" key="4">
    <source>
        <dbReference type="Proteomes" id="UP001500945"/>
    </source>
</evidence>
<feature type="domain" description="Transcription regulator PadR C-terminal" evidence="2">
    <location>
        <begin position="99"/>
        <end position="178"/>
    </location>
</feature>
<dbReference type="EMBL" id="BAABGM010000008">
    <property type="protein sequence ID" value="GAA4402581.1"/>
    <property type="molecule type" value="Genomic_DNA"/>
</dbReference>
<accession>A0ABP8K9H3</accession>